<dbReference type="EMBL" id="CAKOFQ010006836">
    <property type="protein sequence ID" value="CAH1975499.1"/>
    <property type="molecule type" value="Genomic_DNA"/>
</dbReference>
<evidence type="ECO:0000256" key="2">
    <source>
        <dbReference type="ARBA" id="ARBA00010701"/>
    </source>
</evidence>
<dbReference type="GO" id="GO:0016298">
    <property type="term" value="F:lipase activity"/>
    <property type="evidence" value="ECO:0007669"/>
    <property type="project" value="InterPro"/>
</dbReference>
<evidence type="ECO:0000259" key="5">
    <source>
        <dbReference type="Pfam" id="PF00151"/>
    </source>
</evidence>
<dbReference type="InterPro" id="IPR033906">
    <property type="entry name" value="Lipase_N"/>
</dbReference>
<dbReference type="GO" id="GO:0005615">
    <property type="term" value="C:extracellular space"/>
    <property type="evidence" value="ECO:0007669"/>
    <property type="project" value="TreeGrafter"/>
</dbReference>
<name>A0A9P0KM30_ACAOB</name>
<dbReference type="InterPro" id="IPR000734">
    <property type="entry name" value="TAG_lipase"/>
</dbReference>
<comment type="similarity">
    <text evidence="2 4">Belongs to the AB hydrolase superfamily. Lipase family.</text>
</comment>
<dbReference type="PANTHER" id="PTHR11610">
    <property type="entry name" value="LIPASE"/>
    <property type="match status" value="1"/>
</dbReference>
<dbReference type="InterPro" id="IPR029058">
    <property type="entry name" value="AB_hydrolase_fold"/>
</dbReference>
<keyword evidence="7" id="KW-1185">Reference proteome</keyword>
<feature type="domain" description="Lipase" evidence="5">
    <location>
        <begin position="44"/>
        <end position="299"/>
    </location>
</feature>
<evidence type="ECO:0000256" key="1">
    <source>
        <dbReference type="ARBA" id="ARBA00004613"/>
    </source>
</evidence>
<gene>
    <name evidence="6" type="ORF">ACAOBT_LOCUS11639</name>
</gene>
<evidence type="ECO:0000313" key="6">
    <source>
        <dbReference type="EMBL" id="CAH1975499.1"/>
    </source>
</evidence>
<proteinExistence type="inferred from homology"/>
<evidence type="ECO:0000313" key="7">
    <source>
        <dbReference type="Proteomes" id="UP001152888"/>
    </source>
</evidence>
<dbReference type="GO" id="GO:0017171">
    <property type="term" value="F:serine hydrolase activity"/>
    <property type="evidence" value="ECO:0007669"/>
    <property type="project" value="TreeGrafter"/>
</dbReference>
<dbReference type="CDD" id="cd00707">
    <property type="entry name" value="Pancreat_lipase_like"/>
    <property type="match status" value="1"/>
</dbReference>
<dbReference type="AlphaFoldDB" id="A0A9P0KM30"/>
<evidence type="ECO:0000256" key="4">
    <source>
        <dbReference type="RuleBase" id="RU004262"/>
    </source>
</evidence>
<dbReference type="Proteomes" id="UP001152888">
    <property type="component" value="Unassembled WGS sequence"/>
</dbReference>
<organism evidence="6 7">
    <name type="scientific">Acanthoscelides obtectus</name>
    <name type="common">Bean weevil</name>
    <name type="synonym">Bruchus obtectus</name>
    <dbReference type="NCBI Taxonomy" id="200917"/>
    <lineage>
        <taxon>Eukaryota</taxon>
        <taxon>Metazoa</taxon>
        <taxon>Ecdysozoa</taxon>
        <taxon>Arthropoda</taxon>
        <taxon>Hexapoda</taxon>
        <taxon>Insecta</taxon>
        <taxon>Pterygota</taxon>
        <taxon>Neoptera</taxon>
        <taxon>Endopterygota</taxon>
        <taxon>Coleoptera</taxon>
        <taxon>Polyphaga</taxon>
        <taxon>Cucujiformia</taxon>
        <taxon>Chrysomeloidea</taxon>
        <taxon>Chrysomelidae</taxon>
        <taxon>Bruchinae</taxon>
        <taxon>Bruchini</taxon>
        <taxon>Acanthoscelides</taxon>
    </lineage>
</organism>
<accession>A0A9P0KM30</accession>
<keyword evidence="3" id="KW-0964">Secreted</keyword>
<comment type="subcellular location">
    <subcellularLocation>
        <location evidence="1">Secreted</location>
    </subcellularLocation>
</comment>
<evidence type="ECO:0000256" key="3">
    <source>
        <dbReference type="ARBA" id="ARBA00022525"/>
    </source>
</evidence>
<dbReference type="Gene3D" id="3.40.50.1820">
    <property type="entry name" value="alpha/beta hydrolase"/>
    <property type="match status" value="1"/>
</dbReference>
<sequence>MFLNRFQHFFCVLYSLPGPPIFHIQNFSLVLYPVDKLKCPIIDKHRDVIFNLHTRLNPVEPQILEIGNDDLLATSNIDFRNPTVLFFHGFTESPKAGDYQAMRLSFLQRGNYNIILANSERLLAGLYYPDAVVNCKFIGKYGALFVDYLVHRGLNLADLHVIGFSLGAQIAGFVGQYLTTGKLPRITGLDPAGPLYNHVPPSLRLDPTDAEFVDIVHSSAALFGYKYPCGHVDFWPNGGGPKQPGCSFVERTQNGSLNELVFCEHYRSYRLFARTVTDPHRYLASRCSSYAKYLTGACSFNDRVFLGMDVDRRARGNYYIYTGLDANS</sequence>
<dbReference type="OrthoDB" id="199913at2759"/>
<protein>
    <recommendedName>
        <fullName evidence="5">Lipase domain-containing protein</fullName>
    </recommendedName>
</protein>
<dbReference type="Pfam" id="PF00151">
    <property type="entry name" value="Lipase"/>
    <property type="match status" value="1"/>
</dbReference>
<dbReference type="GO" id="GO:0016042">
    <property type="term" value="P:lipid catabolic process"/>
    <property type="evidence" value="ECO:0007669"/>
    <property type="project" value="TreeGrafter"/>
</dbReference>
<reference evidence="6" key="1">
    <citation type="submission" date="2022-03" db="EMBL/GenBank/DDBJ databases">
        <authorList>
            <person name="Sayadi A."/>
        </authorList>
    </citation>
    <scope>NUCLEOTIDE SEQUENCE</scope>
</reference>
<dbReference type="SUPFAM" id="SSF53474">
    <property type="entry name" value="alpha/beta-Hydrolases"/>
    <property type="match status" value="1"/>
</dbReference>
<dbReference type="PANTHER" id="PTHR11610:SF169">
    <property type="entry name" value="GH15759P-RELATED"/>
    <property type="match status" value="1"/>
</dbReference>
<comment type="caution">
    <text evidence="6">The sequence shown here is derived from an EMBL/GenBank/DDBJ whole genome shotgun (WGS) entry which is preliminary data.</text>
</comment>
<dbReference type="InterPro" id="IPR013818">
    <property type="entry name" value="Lipase"/>
</dbReference>